<dbReference type="Proteomes" id="UP000306630">
    <property type="component" value="Unassembled WGS sequence"/>
</dbReference>
<dbReference type="Pfam" id="PF04055">
    <property type="entry name" value="Radical_SAM"/>
    <property type="match status" value="1"/>
</dbReference>
<organism evidence="10 12">
    <name type="scientific">Muribaculum intestinale</name>
    <dbReference type="NCBI Taxonomy" id="1796646"/>
    <lineage>
        <taxon>Bacteria</taxon>
        <taxon>Pseudomonadati</taxon>
        <taxon>Bacteroidota</taxon>
        <taxon>Bacteroidia</taxon>
        <taxon>Bacteroidales</taxon>
        <taxon>Muribaculaceae</taxon>
        <taxon>Muribaculum</taxon>
    </lineage>
</organism>
<dbReference type="EC" id="4.3.99.3" evidence="8"/>
<dbReference type="EMBL" id="SRYD01000030">
    <property type="protein sequence ID" value="TGY73729.1"/>
    <property type="molecule type" value="Genomic_DNA"/>
</dbReference>
<gene>
    <name evidence="8" type="primary">queE</name>
    <name evidence="10" type="ORF">A4V02_07250</name>
    <name evidence="11" type="ORF">E5333_08480</name>
</gene>
<dbReference type="Proteomes" id="UP000186351">
    <property type="component" value="Chromosome"/>
</dbReference>
<evidence type="ECO:0000256" key="5">
    <source>
        <dbReference type="ARBA" id="ARBA00023004"/>
    </source>
</evidence>
<keyword evidence="4 8" id="KW-0460">Magnesium</keyword>
<keyword evidence="12" id="KW-1185">Reference proteome</keyword>
<feature type="binding site" evidence="8">
    <location>
        <position position="193"/>
    </location>
    <ligand>
        <name>substrate</name>
    </ligand>
</feature>
<dbReference type="InterPro" id="IPR058240">
    <property type="entry name" value="rSAM_sf"/>
</dbReference>
<dbReference type="RefSeq" id="WP_068962056.1">
    <property type="nucleotide sequence ID" value="NZ_CAMSYG010000030.1"/>
</dbReference>
<dbReference type="SFLD" id="SFLDS00029">
    <property type="entry name" value="Radical_SAM"/>
    <property type="match status" value="1"/>
</dbReference>
<dbReference type="Gene3D" id="3.20.20.70">
    <property type="entry name" value="Aldolase class I"/>
    <property type="match status" value="1"/>
</dbReference>
<dbReference type="PIRSF" id="PIRSF000370">
    <property type="entry name" value="QueE"/>
    <property type="match status" value="1"/>
</dbReference>
<keyword evidence="3 8" id="KW-0479">Metal-binding</keyword>
<evidence type="ECO:0000313" key="13">
    <source>
        <dbReference type="Proteomes" id="UP000306630"/>
    </source>
</evidence>
<evidence type="ECO:0000256" key="8">
    <source>
        <dbReference type="HAMAP-Rule" id="MF_00917"/>
    </source>
</evidence>
<dbReference type="EMBL" id="CP015402">
    <property type="protein sequence ID" value="ANU64786.1"/>
    <property type="molecule type" value="Genomic_DNA"/>
</dbReference>
<keyword evidence="1 8" id="KW-0004">4Fe-4S</keyword>
<dbReference type="InterPro" id="IPR007197">
    <property type="entry name" value="rSAM"/>
</dbReference>
<comment type="cofactor">
    <cofactor evidence="8">
        <name>[4Fe-4S] cluster</name>
        <dbReference type="ChEBI" id="CHEBI:49883"/>
    </cofactor>
    <text evidence="8">Binds 1 [4Fe-4S] cluster. The cluster is coordinated with 3 cysteines and an exchangeable S-adenosyl-L-methionine.</text>
</comment>
<comment type="function">
    <text evidence="8">Catalyzes the complex heterocyclic radical-mediated conversion of 6-carboxy-5,6,7,8-tetrahydropterin (CPH4) to 7-carboxy-7-deazaguanine (CDG), a step common to the biosynthetic pathways of all 7-deazapurine-containing compounds.</text>
</comment>
<comment type="cofactor">
    <cofactor evidence="8">
        <name>Mg(2+)</name>
        <dbReference type="ChEBI" id="CHEBI:18420"/>
    </cofactor>
</comment>
<keyword evidence="8" id="KW-0671">Queuosine biosynthesis</keyword>
<evidence type="ECO:0000256" key="3">
    <source>
        <dbReference type="ARBA" id="ARBA00022723"/>
    </source>
</evidence>
<feature type="binding site" evidence="8">
    <location>
        <position position="33"/>
    </location>
    <ligand>
        <name>[4Fe-4S] cluster</name>
        <dbReference type="ChEBI" id="CHEBI:49883"/>
        <note>4Fe-4S-S-AdoMet</note>
    </ligand>
</feature>
<comment type="cofactor">
    <cofactor evidence="8">
        <name>S-adenosyl-L-methionine</name>
        <dbReference type="ChEBI" id="CHEBI:59789"/>
    </cofactor>
    <text evidence="8">Binds 1 S-adenosyl-L-methionine per subunit.</text>
</comment>
<comment type="pathway">
    <text evidence="8">Purine metabolism; 7-cyano-7-deazaguanine biosynthesis.</text>
</comment>
<dbReference type="KEGG" id="pary:A4V02_07250"/>
<dbReference type="InterPro" id="IPR024924">
    <property type="entry name" value="7-CO-7-deazaguanine_synth-like"/>
</dbReference>
<dbReference type="PROSITE" id="PS51918">
    <property type="entry name" value="RADICAL_SAM"/>
    <property type="match status" value="1"/>
</dbReference>
<keyword evidence="5 8" id="KW-0408">Iron</keyword>
<accession>A0A1B1SD98</accession>
<evidence type="ECO:0000259" key="9">
    <source>
        <dbReference type="PROSITE" id="PS51918"/>
    </source>
</evidence>
<dbReference type="STRING" id="1796646.A4V02_07250"/>
<evidence type="ECO:0000256" key="2">
    <source>
        <dbReference type="ARBA" id="ARBA00022691"/>
    </source>
</evidence>
<feature type="binding site" evidence="8">
    <location>
        <position position="29"/>
    </location>
    <ligand>
        <name>[4Fe-4S] cluster</name>
        <dbReference type="ChEBI" id="CHEBI:49883"/>
        <note>4Fe-4S-S-AdoMet</note>
    </ligand>
</feature>
<dbReference type="GO" id="GO:1904047">
    <property type="term" value="F:S-adenosyl-L-methionine binding"/>
    <property type="evidence" value="ECO:0007669"/>
    <property type="project" value="UniProtKB-UniRule"/>
</dbReference>
<keyword evidence="2 8" id="KW-0949">S-adenosyl-L-methionine</keyword>
<dbReference type="PANTHER" id="PTHR42836:SF1">
    <property type="entry name" value="7-CARBOXY-7-DEAZAGUANINE SYNTHASE"/>
    <property type="match status" value="1"/>
</dbReference>
<evidence type="ECO:0000313" key="10">
    <source>
        <dbReference type="EMBL" id="ANU64786.1"/>
    </source>
</evidence>
<evidence type="ECO:0000256" key="6">
    <source>
        <dbReference type="ARBA" id="ARBA00023014"/>
    </source>
</evidence>
<feature type="binding site" evidence="8">
    <location>
        <begin position="35"/>
        <end position="37"/>
    </location>
    <ligand>
        <name>S-adenosyl-L-methionine</name>
        <dbReference type="ChEBI" id="CHEBI:59789"/>
    </ligand>
</feature>
<dbReference type="PANTHER" id="PTHR42836">
    <property type="entry name" value="7-CARBOXY-7-DEAZAGUANINE SYNTHASE"/>
    <property type="match status" value="1"/>
</dbReference>
<feature type="binding site" evidence="8">
    <location>
        <position position="66"/>
    </location>
    <ligand>
        <name>substrate</name>
    </ligand>
</feature>
<feature type="domain" description="Radical SAM core" evidence="9">
    <location>
        <begin position="16"/>
        <end position="193"/>
    </location>
</feature>
<feature type="binding site" evidence="8">
    <location>
        <begin position="10"/>
        <end position="12"/>
    </location>
    <ligand>
        <name>substrate</name>
    </ligand>
</feature>
<comment type="subunit">
    <text evidence="8">Homodimer.</text>
</comment>
<dbReference type="AlphaFoldDB" id="A0A1B1SD98"/>
<evidence type="ECO:0000313" key="11">
    <source>
        <dbReference type="EMBL" id="TGY73729.1"/>
    </source>
</evidence>
<reference evidence="10" key="2">
    <citation type="submission" date="2017-04" db="EMBL/GenBank/DDBJ databases">
        <title>Complete Genome Sequences of Twelve Strains of a Stable Defined Moderately Diverse Mouse Microbiota 2 (sDMDMm2).</title>
        <authorList>
            <person name="Uchimura Y."/>
            <person name="Wyss M."/>
            <person name="Brugiroux S."/>
            <person name="Limenitakis J.P."/>
            <person name="Stecher B."/>
            <person name="McCoy K.D."/>
            <person name="Macpherson A.J."/>
        </authorList>
    </citation>
    <scope>NUCLEOTIDE SEQUENCE</scope>
    <source>
        <strain evidence="10">YL27</strain>
    </source>
</reference>
<dbReference type="GO" id="GO:0016840">
    <property type="term" value="F:carbon-nitrogen lyase activity"/>
    <property type="evidence" value="ECO:0007669"/>
    <property type="project" value="UniProtKB-UniRule"/>
</dbReference>
<evidence type="ECO:0000256" key="4">
    <source>
        <dbReference type="ARBA" id="ARBA00022842"/>
    </source>
</evidence>
<feature type="binding site" evidence="8">
    <location>
        <position position="25"/>
    </location>
    <ligand>
        <name>substrate</name>
    </ligand>
</feature>
<feature type="binding site" evidence="8">
    <location>
        <position position="38"/>
    </location>
    <ligand>
        <name>Mg(2+)</name>
        <dbReference type="ChEBI" id="CHEBI:18420"/>
    </ligand>
</feature>
<sequence length="193" mass="21776">MKVKEIFYSLQGEGRFTGTAAVFLRLSGCNLKCPFCDTDHFDGTFMSHEDIMDELVKYPSRHLVITGGEPSLQLEPGFIDMLHEYGYFVQVETNGTHPLPQNVDWITCSPKSKNIVYDRVNELKVVFGSDAVGGNSLLEHLSISVEAEEYYLQPCDTGDKAVNVEILGRCVEYIKDNPVWRLSLQTHKLIDIP</sequence>
<evidence type="ECO:0000313" key="12">
    <source>
        <dbReference type="Proteomes" id="UP000186351"/>
    </source>
</evidence>
<feature type="binding site" evidence="8">
    <location>
        <begin position="153"/>
        <end position="156"/>
    </location>
    <ligand>
        <name>S-adenosyl-L-methionine</name>
        <dbReference type="ChEBI" id="CHEBI:59789"/>
    </ligand>
</feature>
<reference evidence="11 13" key="3">
    <citation type="submission" date="2019-04" db="EMBL/GenBank/DDBJ databases">
        <title>Microbes associate with the intestines of laboratory mice.</title>
        <authorList>
            <person name="Navarre W."/>
            <person name="Wong E."/>
            <person name="Huang K."/>
            <person name="Tropini C."/>
            <person name="Ng K."/>
            <person name="Yu B."/>
        </authorList>
    </citation>
    <scope>NUCLEOTIDE SEQUENCE [LARGE SCALE GENOMIC DNA]</scope>
    <source>
        <strain evidence="11 13">NM06_A21</strain>
    </source>
</reference>
<keyword evidence="6 8" id="KW-0411">Iron-sulfur</keyword>
<dbReference type="UniPathway" id="UPA00391"/>
<feature type="binding site" evidence="8">
    <location>
        <position position="68"/>
    </location>
    <ligand>
        <name>S-adenosyl-L-methionine</name>
        <dbReference type="ChEBI" id="CHEBI:59789"/>
    </ligand>
</feature>
<protein>
    <recommendedName>
        <fullName evidence="8">7-carboxy-7-deazaguanine synthase</fullName>
        <shortName evidence="8">CDG synthase</shortName>
        <ecNumber evidence="8">4.3.99.3</ecNumber>
    </recommendedName>
    <alternativeName>
        <fullName evidence="8">Queuosine biosynthesis protein QueE</fullName>
    </alternativeName>
</protein>
<accession>A0A1Z2XL18</accession>
<dbReference type="InterPro" id="IPR013785">
    <property type="entry name" value="Aldolase_TIM"/>
</dbReference>
<dbReference type="SUPFAM" id="SSF102114">
    <property type="entry name" value="Radical SAM enzymes"/>
    <property type="match status" value="1"/>
</dbReference>
<evidence type="ECO:0000256" key="7">
    <source>
        <dbReference type="ARBA" id="ARBA00023239"/>
    </source>
</evidence>
<keyword evidence="7 8" id="KW-0456">Lyase</keyword>
<dbReference type="CDD" id="cd01335">
    <property type="entry name" value="Radical_SAM"/>
    <property type="match status" value="1"/>
</dbReference>
<proteinExistence type="inferred from homology"/>
<comment type="catalytic activity">
    <reaction evidence="8">
        <text>6-carboxy-5,6,7,8-tetrahydropterin + H(+) = 7-carboxy-7-carbaguanine + NH4(+)</text>
        <dbReference type="Rhea" id="RHEA:27974"/>
        <dbReference type="ChEBI" id="CHEBI:15378"/>
        <dbReference type="ChEBI" id="CHEBI:28938"/>
        <dbReference type="ChEBI" id="CHEBI:61032"/>
        <dbReference type="ChEBI" id="CHEBI:61036"/>
        <dbReference type="EC" id="4.3.99.3"/>
    </reaction>
</comment>
<dbReference type="GO" id="GO:0000287">
    <property type="term" value="F:magnesium ion binding"/>
    <property type="evidence" value="ECO:0007669"/>
    <property type="project" value="UniProtKB-UniRule"/>
</dbReference>
<dbReference type="GO" id="GO:0051539">
    <property type="term" value="F:4 iron, 4 sulfur cluster binding"/>
    <property type="evidence" value="ECO:0007669"/>
    <property type="project" value="UniProtKB-UniRule"/>
</dbReference>
<comment type="similarity">
    <text evidence="8">Belongs to the radical SAM superfamily. 7-carboxy-7-deazaguanine synthase family.</text>
</comment>
<name>A0A1B1SD98_9BACT</name>
<feature type="binding site" evidence="8">
    <location>
        <position position="36"/>
    </location>
    <ligand>
        <name>[4Fe-4S] cluster</name>
        <dbReference type="ChEBI" id="CHEBI:49883"/>
        <note>4Fe-4S-S-AdoMet</note>
    </ligand>
</feature>
<dbReference type="OrthoDB" id="9792276at2"/>
<reference evidence="12" key="1">
    <citation type="submission" date="2016-04" db="EMBL/GenBank/DDBJ databases">
        <title>Complete Genome Sequences of Twelve Strains of a Stable Defined Moderately Diverse Mouse Microbiota 2 (sDMDMm2).</title>
        <authorList>
            <person name="Uchimura Y."/>
            <person name="Wyss M."/>
            <person name="Brugiroux S."/>
            <person name="Limenitakis J.P."/>
            <person name="Stecher B."/>
            <person name="McCoy K.D."/>
            <person name="Macpherson A.J."/>
        </authorList>
    </citation>
    <scope>NUCLEOTIDE SEQUENCE [LARGE SCALE GENOMIC DNA]</scope>
    <source>
        <strain evidence="12">YL27</strain>
    </source>
</reference>
<dbReference type="GO" id="GO:0008616">
    <property type="term" value="P:tRNA queuosine(34) biosynthetic process"/>
    <property type="evidence" value="ECO:0007669"/>
    <property type="project" value="UniProtKB-UniRule"/>
</dbReference>
<dbReference type="HAMAP" id="MF_00917">
    <property type="entry name" value="QueE"/>
    <property type="match status" value="1"/>
</dbReference>
<evidence type="ECO:0000256" key="1">
    <source>
        <dbReference type="ARBA" id="ARBA00022485"/>
    </source>
</evidence>
<feature type="binding site" evidence="8">
    <location>
        <begin position="109"/>
        <end position="111"/>
    </location>
    <ligand>
        <name>S-adenosyl-L-methionine</name>
        <dbReference type="ChEBI" id="CHEBI:59789"/>
    </ligand>
</feature>